<gene>
    <name evidence="1" type="ORF">BQ8482_480114</name>
</gene>
<evidence type="ECO:0000313" key="1">
    <source>
        <dbReference type="EMBL" id="SJM34631.1"/>
    </source>
</evidence>
<organism evidence="1 2">
    <name type="scientific">Mesorhizobium delmotii</name>
    <dbReference type="NCBI Taxonomy" id="1631247"/>
    <lineage>
        <taxon>Bacteria</taxon>
        <taxon>Pseudomonadati</taxon>
        <taxon>Pseudomonadota</taxon>
        <taxon>Alphaproteobacteria</taxon>
        <taxon>Hyphomicrobiales</taxon>
        <taxon>Phyllobacteriaceae</taxon>
        <taxon>Mesorhizobium</taxon>
    </lineage>
</organism>
<reference evidence="2" key="1">
    <citation type="submission" date="2016-12" db="EMBL/GenBank/DDBJ databases">
        <authorList>
            <person name="Brunel B."/>
        </authorList>
    </citation>
    <scope>NUCLEOTIDE SEQUENCE [LARGE SCALE GENOMIC DNA]</scope>
</reference>
<dbReference type="Proteomes" id="UP000245698">
    <property type="component" value="Unassembled WGS sequence"/>
</dbReference>
<proteinExistence type="predicted"/>
<accession>A0A2P9AU31</accession>
<evidence type="ECO:0000313" key="2">
    <source>
        <dbReference type="Proteomes" id="UP000245698"/>
    </source>
</evidence>
<name>A0A2P9AU31_9HYPH</name>
<keyword evidence="2" id="KW-1185">Reference proteome</keyword>
<dbReference type="EMBL" id="FUIG01000057">
    <property type="protein sequence ID" value="SJM34631.1"/>
    <property type="molecule type" value="Genomic_DNA"/>
</dbReference>
<dbReference type="AlphaFoldDB" id="A0A2P9AU31"/>
<sequence length="26" mass="3095">MNFKVTESFYFNSQKRTLSLQQRAAV</sequence>
<protein>
    <submittedName>
        <fullName evidence="1">Uncharacterized protein</fullName>
    </submittedName>
</protein>